<dbReference type="Gene3D" id="3.60.10.10">
    <property type="entry name" value="Endonuclease/exonuclease/phosphatase"/>
    <property type="match status" value="1"/>
</dbReference>
<evidence type="ECO:0000313" key="2">
    <source>
        <dbReference type="Proteomes" id="UP000683360"/>
    </source>
</evidence>
<name>A0A8S3R4G7_MYTED</name>
<dbReference type="SUPFAM" id="SSF56219">
    <property type="entry name" value="DNase I-like"/>
    <property type="match status" value="1"/>
</dbReference>
<comment type="caution">
    <text evidence="1">The sequence shown here is derived from an EMBL/GenBank/DDBJ whole genome shotgun (WGS) entry which is preliminary data.</text>
</comment>
<dbReference type="Proteomes" id="UP000683360">
    <property type="component" value="Unassembled WGS sequence"/>
</dbReference>
<organism evidence="1 2">
    <name type="scientific">Mytilus edulis</name>
    <name type="common">Blue mussel</name>
    <dbReference type="NCBI Taxonomy" id="6550"/>
    <lineage>
        <taxon>Eukaryota</taxon>
        <taxon>Metazoa</taxon>
        <taxon>Spiralia</taxon>
        <taxon>Lophotrochozoa</taxon>
        <taxon>Mollusca</taxon>
        <taxon>Bivalvia</taxon>
        <taxon>Autobranchia</taxon>
        <taxon>Pteriomorphia</taxon>
        <taxon>Mytilida</taxon>
        <taxon>Mytiloidea</taxon>
        <taxon>Mytilidae</taxon>
        <taxon>Mytilinae</taxon>
        <taxon>Mytilus</taxon>
    </lineage>
</organism>
<protein>
    <recommendedName>
        <fullName evidence="3">Endonuclease/exonuclease/phosphatase domain-containing protein</fullName>
    </recommendedName>
</protein>
<reference evidence="1" key="1">
    <citation type="submission" date="2021-03" db="EMBL/GenBank/DDBJ databases">
        <authorList>
            <person name="Bekaert M."/>
        </authorList>
    </citation>
    <scope>NUCLEOTIDE SEQUENCE</scope>
</reference>
<gene>
    <name evidence="1" type="ORF">MEDL_16455</name>
</gene>
<sequence>MVLSAAIQKLKNKKQFVVHEQYPIEVIERRRELVPILKDARTKGHTAVLKEDRLYIDNKRYYPRTTSQHPPPSVAMDHNDNILNYDISIFVESKLDNLDVLDVPKGYTYVTKNRKKMCKKSGGIAVIFKKSLETSLTFLSSESQFVQWMKVTKSIFGLQNDVIVGCIYIPPEGSKYSNLEAFDEIENELMSLKKVSDVHTALIGDFNAKTGILNDFVLADETLLDLFHLDTDNEIISYMLDYENLKSYNIPLQRVTQCSCQPNTYGYKLLNCCKKLNMYIANSRIGVDKGVGKTTCKNTSVVDYLLLSSKLFTLVKEFEIQQFDPLLSDVHSAIHITLKSQSTSHKNNSVTSDQTPKTRWHDNKRNQFVNTVHNKKEQLSAILNDLHTLHSSDHCTQHEIDKVVDSIGEILVSSANETFIKKTRTTTQRTNQKPWYTKQCYDARKKFHKARKQYNLHKNETNHKKFT</sequence>
<dbReference type="EMBL" id="CAJPWZ010000869">
    <property type="protein sequence ID" value="CAG2201853.1"/>
    <property type="molecule type" value="Genomic_DNA"/>
</dbReference>
<evidence type="ECO:0008006" key="3">
    <source>
        <dbReference type="Google" id="ProtNLM"/>
    </source>
</evidence>
<accession>A0A8S3R4G7</accession>
<dbReference type="AlphaFoldDB" id="A0A8S3R4G7"/>
<keyword evidence="2" id="KW-1185">Reference proteome</keyword>
<dbReference type="OrthoDB" id="10339766at2759"/>
<dbReference type="InterPro" id="IPR036691">
    <property type="entry name" value="Endo/exonu/phosph_ase_sf"/>
</dbReference>
<proteinExistence type="predicted"/>
<evidence type="ECO:0000313" key="1">
    <source>
        <dbReference type="EMBL" id="CAG2201853.1"/>
    </source>
</evidence>